<evidence type="ECO:0000313" key="8">
    <source>
        <dbReference type="EMBL" id="KAK2827224.1"/>
    </source>
</evidence>
<dbReference type="InterPro" id="IPR041267">
    <property type="entry name" value="NLRP_HD2"/>
</dbReference>
<feature type="domain" description="Pyrin" evidence="6">
    <location>
        <begin position="138"/>
        <end position="226"/>
    </location>
</feature>
<feature type="domain" description="NACHT" evidence="7">
    <location>
        <begin position="311"/>
        <end position="443"/>
    </location>
</feature>
<dbReference type="SUPFAM" id="SSF47986">
    <property type="entry name" value="DEATH domain"/>
    <property type="match status" value="1"/>
</dbReference>
<dbReference type="Gene3D" id="3.40.50.300">
    <property type="entry name" value="P-loop containing nucleotide triphosphate hydrolases"/>
    <property type="match status" value="1"/>
</dbReference>
<dbReference type="InterPro" id="IPR011029">
    <property type="entry name" value="DEATH-like_dom_sf"/>
</dbReference>
<protein>
    <submittedName>
        <fullName evidence="8">Uncharacterized protein</fullName>
    </submittedName>
</protein>
<reference evidence="8" key="1">
    <citation type="submission" date="2023-08" db="EMBL/GenBank/DDBJ databases">
        <title>Pelteobagrus vachellii genome.</title>
        <authorList>
            <person name="Liu H."/>
        </authorList>
    </citation>
    <scope>NUCLEOTIDE SEQUENCE</scope>
    <source>
        <strain evidence="8">PRFRI_2022a</strain>
        <tissue evidence="8">Muscle</tissue>
    </source>
</reference>
<dbReference type="SMART" id="SM01289">
    <property type="entry name" value="PYRIN"/>
    <property type="match status" value="1"/>
</dbReference>
<dbReference type="FunFam" id="3.40.50.300:FF:000210">
    <property type="entry name" value="Si:dkey-16p6.1"/>
    <property type="match status" value="1"/>
</dbReference>
<dbReference type="PROSITE" id="PS50837">
    <property type="entry name" value="NACHT"/>
    <property type="match status" value="1"/>
</dbReference>
<evidence type="ECO:0000256" key="4">
    <source>
        <dbReference type="ARBA" id="ARBA00022737"/>
    </source>
</evidence>
<keyword evidence="9" id="KW-1185">Reference proteome</keyword>
<comment type="caution">
    <text evidence="8">The sequence shown here is derived from an EMBL/GenBank/DDBJ whole genome shotgun (WGS) entry which is preliminary data.</text>
</comment>
<dbReference type="AlphaFoldDB" id="A0AA88LZF2"/>
<evidence type="ECO:0000256" key="3">
    <source>
        <dbReference type="ARBA" id="ARBA00022614"/>
    </source>
</evidence>
<feature type="region of interest" description="Disordered" evidence="5">
    <location>
        <begin position="1"/>
        <end position="38"/>
    </location>
</feature>
<dbReference type="SMART" id="SM01288">
    <property type="entry name" value="FISNA"/>
    <property type="match status" value="1"/>
</dbReference>
<dbReference type="EMBL" id="JAVHJS010000019">
    <property type="protein sequence ID" value="KAK2827224.1"/>
    <property type="molecule type" value="Genomic_DNA"/>
</dbReference>
<dbReference type="InterPro" id="IPR029495">
    <property type="entry name" value="NACHT-assoc"/>
</dbReference>
<evidence type="ECO:0000256" key="2">
    <source>
        <dbReference type="ARBA" id="ARBA00022490"/>
    </source>
</evidence>
<evidence type="ECO:0000256" key="1">
    <source>
        <dbReference type="ARBA" id="ARBA00004496"/>
    </source>
</evidence>
<dbReference type="Proteomes" id="UP001187315">
    <property type="component" value="Unassembled WGS sequence"/>
</dbReference>
<dbReference type="PANTHER" id="PTHR24106">
    <property type="entry name" value="NACHT, LRR AND CARD DOMAINS-CONTAINING"/>
    <property type="match status" value="1"/>
</dbReference>
<comment type="subcellular location">
    <subcellularLocation>
        <location evidence="1">Cytoplasm</location>
    </subcellularLocation>
</comment>
<sequence length="735" mass="85379">MDDEDAMSDNSVPFGYGASAFGSEGEEEEEDVAVHRESALRHMEWETAVESYDVERAASPAPSYDSMCSDDGIGAQAESRCKIQLYRKDSSGSSCCSSSSDEKPNEEPKEEEMIQEIPTPSLKPKLLIDPNETRHPALTVDFAFKVLQSSLKQLREEHFKRFKRILWERYPEYFRDQLSSLDIIDLVDKMLEICGLDVSLKITLNVLLNDMKCKYVAEQLQGMCKRNEVRYELKKTLRRLYEHVSEDPSQQTLFEDVCTDLYFTDGGNAAVNSEHEYRQIQELQEDARSKNNPLSLTDIFNPKDVERRHIRTVITKGSPGTGKSFLVQKFILDWVEGRSHQDIFFLLPLPFRELNQMTGETVSFMDLICKLYPEMKEVDTLEFEGCQVMFICDGLDEYATPVNFRRTAYWCDHNEPANTNVLITNLIRGNMLYSAYMWVTSRPVAINQIPAECIHQLLEVRGFSHEQREAYFRKTISDKELAERVIAYIKSCKTLYIMCYLPMFCTVVRRLLEKDLQSGERPKGLTQFYTKLLLLHINKRCQKLLSQDPEFFLKLGNMAFQLLEKGVFTIEKDLWDKYVLRAEDAVVTAGLCTQFYRETFMMYQEKVDCFIHPTVQDYLAALYVFLSFKKHKKNVLDSTKKKGFSVFKGDLELYKSAVDKVLHSKSSNFDLFLQFLLGMSEETNQELLSILLGHTRTKQEAREETAIYVKKMLREYPERKEYLQRCLDELCPHPH</sequence>
<dbReference type="Pfam" id="PF17776">
    <property type="entry name" value="NLRC4_HD2"/>
    <property type="match status" value="1"/>
</dbReference>
<evidence type="ECO:0000256" key="5">
    <source>
        <dbReference type="SAM" id="MobiDB-lite"/>
    </source>
</evidence>
<dbReference type="Pfam" id="PF02758">
    <property type="entry name" value="PYRIN"/>
    <property type="match status" value="1"/>
</dbReference>
<keyword evidence="2" id="KW-0963">Cytoplasm</keyword>
<dbReference type="PROSITE" id="PS50824">
    <property type="entry name" value="DAPIN"/>
    <property type="match status" value="1"/>
</dbReference>
<feature type="compositionally biased region" description="Low complexity" evidence="5">
    <location>
        <begin position="14"/>
        <end position="23"/>
    </location>
</feature>
<dbReference type="InterPro" id="IPR007111">
    <property type="entry name" value="NACHT_NTPase"/>
</dbReference>
<keyword evidence="4" id="KW-0677">Repeat</keyword>
<dbReference type="Pfam" id="PF05729">
    <property type="entry name" value="NACHT"/>
    <property type="match status" value="1"/>
</dbReference>
<gene>
    <name evidence="8" type="ORF">Q7C36_018150</name>
</gene>
<dbReference type="Pfam" id="PF14484">
    <property type="entry name" value="FISNA"/>
    <property type="match status" value="1"/>
</dbReference>
<dbReference type="Gene3D" id="1.10.533.10">
    <property type="entry name" value="Death Domain, Fas"/>
    <property type="match status" value="1"/>
</dbReference>
<evidence type="ECO:0000259" key="6">
    <source>
        <dbReference type="PROSITE" id="PS50824"/>
    </source>
</evidence>
<organism evidence="8 9">
    <name type="scientific">Tachysurus vachellii</name>
    <name type="common">Darkbarbel catfish</name>
    <name type="synonym">Pelteobagrus vachellii</name>
    <dbReference type="NCBI Taxonomy" id="175792"/>
    <lineage>
        <taxon>Eukaryota</taxon>
        <taxon>Metazoa</taxon>
        <taxon>Chordata</taxon>
        <taxon>Craniata</taxon>
        <taxon>Vertebrata</taxon>
        <taxon>Euteleostomi</taxon>
        <taxon>Actinopterygii</taxon>
        <taxon>Neopterygii</taxon>
        <taxon>Teleostei</taxon>
        <taxon>Ostariophysi</taxon>
        <taxon>Siluriformes</taxon>
        <taxon>Bagridae</taxon>
        <taxon>Tachysurus</taxon>
    </lineage>
</organism>
<feature type="region of interest" description="Disordered" evidence="5">
    <location>
        <begin position="89"/>
        <end position="114"/>
    </location>
</feature>
<name>A0AA88LZF2_TACVA</name>
<keyword evidence="3" id="KW-0433">Leucine-rich repeat</keyword>
<dbReference type="InterPro" id="IPR027417">
    <property type="entry name" value="P-loop_NTPase"/>
</dbReference>
<evidence type="ECO:0000259" key="7">
    <source>
        <dbReference type="PROSITE" id="PS50837"/>
    </source>
</evidence>
<proteinExistence type="predicted"/>
<dbReference type="InterPro" id="IPR004020">
    <property type="entry name" value="DAPIN"/>
</dbReference>
<accession>A0AA88LZF2</accession>
<dbReference type="InterPro" id="IPR051261">
    <property type="entry name" value="NLR"/>
</dbReference>
<evidence type="ECO:0000313" key="9">
    <source>
        <dbReference type="Proteomes" id="UP001187315"/>
    </source>
</evidence>
<dbReference type="GO" id="GO:0005737">
    <property type="term" value="C:cytoplasm"/>
    <property type="evidence" value="ECO:0007669"/>
    <property type="project" value="UniProtKB-SubCell"/>
</dbReference>